<dbReference type="Proteomes" id="UP000580043">
    <property type="component" value="Unassembled WGS sequence"/>
</dbReference>
<dbReference type="InterPro" id="IPR006683">
    <property type="entry name" value="Thioestr_dom"/>
</dbReference>
<reference evidence="3 4" key="1">
    <citation type="submission" date="2020-04" db="EMBL/GenBank/DDBJ databases">
        <title>Zoogloea sp. G-4-1-14 isolated from soil.</title>
        <authorList>
            <person name="Dahal R.H."/>
        </authorList>
    </citation>
    <scope>NUCLEOTIDE SEQUENCE [LARGE SCALE GENOMIC DNA]</scope>
    <source>
        <strain evidence="3 4">G-4-1-14</strain>
    </source>
</reference>
<dbReference type="GO" id="GO:0005829">
    <property type="term" value="C:cytosol"/>
    <property type="evidence" value="ECO:0007669"/>
    <property type="project" value="TreeGrafter"/>
</dbReference>
<feature type="domain" description="Thioesterase" evidence="2">
    <location>
        <begin position="51"/>
        <end position="125"/>
    </location>
</feature>
<comment type="caution">
    <text evidence="3">The sequence shown here is derived from an EMBL/GenBank/DDBJ whole genome shotgun (WGS) entry which is preliminary data.</text>
</comment>
<protein>
    <submittedName>
        <fullName evidence="3">PaaI family thioesterase</fullName>
    </submittedName>
</protein>
<dbReference type="EMBL" id="JABBGA010000006">
    <property type="protein sequence ID" value="NML26025.1"/>
    <property type="molecule type" value="Genomic_DNA"/>
</dbReference>
<evidence type="ECO:0000313" key="3">
    <source>
        <dbReference type="EMBL" id="NML26025.1"/>
    </source>
</evidence>
<dbReference type="SUPFAM" id="SSF54637">
    <property type="entry name" value="Thioesterase/thiol ester dehydrase-isomerase"/>
    <property type="match status" value="1"/>
</dbReference>
<dbReference type="CDD" id="cd03443">
    <property type="entry name" value="PaaI_thioesterase"/>
    <property type="match status" value="1"/>
</dbReference>
<dbReference type="RefSeq" id="WP_169145573.1">
    <property type="nucleotide sequence ID" value="NZ_JABBGA010000006.1"/>
</dbReference>
<evidence type="ECO:0000259" key="2">
    <source>
        <dbReference type="Pfam" id="PF03061"/>
    </source>
</evidence>
<dbReference type="GO" id="GO:0061522">
    <property type="term" value="F:1,4-dihydroxy-2-naphthoyl-CoA thioesterase activity"/>
    <property type="evidence" value="ECO:0007669"/>
    <property type="project" value="TreeGrafter"/>
</dbReference>
<dbReference type="InterPro" id="IPR003736">
    <property type="entry name" value="PAAI_dom"/>
</dbReference>
<dbReference type="Pfam" id="PF03061">
    <property type="entry name" value="4HBT"/>
    <property type="match status" value="1"/>
</dbReference>
<keyword evidence="4" id="KW-1185">Reference proteome</keyword>
<gene>
    <name evidence="3" type="ORF">HHL15_09745</name>
</gene>
<accession>A0A848G504</accession>
<dbReference type="Gene3D" id="3.10.129.10">
    <property type="entry name" value="Hotdog Thioesterase"/>
    <property type="match status" value="1"/>
</dbReference>
<name>A0A848G504_9RHOO</name>
<dbReference type="NCBIfam" id="TIGR00369">
    <property type="entry name" value="unchar_dom_1"/>
    <property type="match status" value="1"/>
</dbReference>
<organism evidence="3 4">
    <name type="scientific">Zoogloea dura</name>
    <dbReference type="NCBI Taxonomy" id="2728840"/>
    <lineage>
        <taxon>Bacteria</taxon>
        <taxon>Pseudomonadati</taxon>
        <taxon>Pseudomonadota</taxon>
        <taxon>Betaproteobacteria</taxon>
        <taxon>Rhodocyclales</taxon>
        <taxon>Zoogloeaceae</taxon>
        <taxon>Zoogloea</taxon>
    </lineage>
</organism>
<keyword evidence="1" id="KW-0378">Hydrolase</keyword>
<evidence type="ECO:0000313" key="4">
    <source>
        <dbReference type="Proteomes" id="UP000580043"/>
    </source>
</evidence>
<dbReference type="PANTHER" id="PTHR43240:SF8">
    <property type="entry name" value="PHENYLACETIC ACID DEGRADATION-RELATED PROTEIN"/>
    <property type="match status" value="1"/>
</dbReference>
<dbReference type="PANTHER" id="PTHR43240">
    <property type="entry name" value="1,4-DIHYDROXY-2-NAPHTHOYL-COA THIOESTERASE 1"/>
    <property type="match status" value="1"/>
</dbReference>
<dbReference type="InterPro" id="IPR029069">
    <property type="entry name" value="HotDog_dom_sf"/>
</dbReference>
<sequence length="139" mass="15039">MSILRPDFTVARLNQDAASCLPGHLGVEFLTLEQGRATSRMVIRPVHLAPNGRLHAASLIALADTTTGHATMSHLPEGARSFATIELKSNHLGTLVEGTISCLATAQHLGRTTQVWDAVVRDEATGRELVLYRCTQMIL</sequence>
<evidence type="ECO:0000256" key="1">
    <source>
        <dbReference type="ARBA" id="ARBA00022801"/>
    </source>
</evidence>
<dbReference type="AlphaFoldDB" id="A0A848G504"/>
<proteinExistence type="predicted"/>